<dbReference type="AlphaFoldDB" id="A0A369CIK6"/>
<protein>
    <submittedName>
        <fullName evidence="1">Uncharacterized protein</fullName>
    </submittedName>
</protein>
<dbReference type="Proteomes" id="UP000252707">
    <property type="component" value="Unassembled WGS sequence"/>
</dbReference>
<proteinExistence type="predicted"/>
<sequence>MHRDRTGPPGQVPRTALIEASCYNRVRLALRLHGPELNLRLPGGRGFRMRIAGQEWRCLDERLGGEVLLLWRGFRRTGGLDHPVHCLLQRCHSYARVIEYTVLADLERALTSMLPVPAAVPARVLLHPVLTR</sequence>
<reference evidence="1 2" key="1">
    <citation type="submission" date="2018-07" db="EMBL/GenBank/DDBJ databases">
        <title>Genomic Encyclopedia of Type Strains, Phase IV (KMG-IV): sequencing the most valuable type-strain genomes for metagenomic binning, comparative biology and taxonomic classification.</title>
        <authorList>
            <person name="Goeker M."/>
        </authorList>
    </citation>
    <scope>NUCLEOTIDE SEQUENCE [LARGE SCALE GENOMIC DNA]</scope>
    <source>
        <strain evidence="1 2">DSM 26407</strain>
    </source>
</reference>
<comment type="caution">
    <text evidence="1">The sequence shown here is derived from an EMBL/GenBank/DDBJ whole genome shotgun (WGS) entry which is preliminary data.</text>
</comment>
<dbReference type="EMBL" id="QPJY01000001">
    <property type="protein sequence ID" value="RCX33118.1"/>
    <property type="molecule type" value="Genomic_DNA"/>
</dbReference>
<evidence type="ECO:0000313" key="1">
    <source>
        <dbReference type="EMBL" id="RCX33118.1"/>
    </source>
</evidence>
<dbReference type="RefSeq" id="WP_211314747.1">
    <property type="nucleotide sequence ID" value="NZ_QPJY01000001.1"/>
</dbReference>
<keyword evidence="2" id="KW-1185">Reference proteome</keyword>
<gene>
    <name evidence="1" type="ORF">DFQ59_101417</name>
</gene>
<name>A0A369CIK6_9GAMM</name>
<organism evidence="1 2">
    <name type="scientific">Thioalbus denitrificans</name>
    <dbReference type="NCBI Taxonomy" id="547122"/>
    <lineage>
        <taxon>Bacteria</taxon>
        <taxon>Pseudomonadati</taxon>
        <taxon>Pseudomonadota</taxon>
        <taxon>Gammaproteobacteria</taxon>
        <taxon>Chromatiales</taxon>
        <taxon>Ectothiorhodospiraceae</taxon>
        <taxon>Thioalbus</taxon>
    </lineage>
</organism>
<evidence type="ECO:0000313" key="2">
    <source>
        <dbReference type="Proteomes" id="UP000252707"/>
    </source>
</evidence>
<accession>A0A369CIK6</accession>